<dbReference type="FunFam" id="2.30.31.20:FF:000001">
    <property type="entry name" value="SsgA family sporulation/cell division regulator"/>
    <property type="match status" value="1"/>
</dbReference>
<evidence type="ECO:0000256" key="8">
    <source>
        <dbReference type="ARBA" id="ARBA00065388"/>
    </source>
</evidence>
<keyword evidence="13" id="KW-1185">Reference proteome</keyword>
<protein>
    <recommendedName>
        <fullName evidence="9">Sporulation-specific cell division protein SsgB</fullName>
    </recommendedName>
    <alternativeName>
        <fullName evidence="10">Sporulation of Streptomyces griseus-like protein B</fullName>
    </alternativeName>
    <alternativeName>
        <fullName evidence="11">SsgA-like protein B</fullName>
    </alternativeName>
</protein>
<comment type="function">
    <text evidence="7">Involved in sporulation-specific cell division. Required for early stages of sporulation. Important in the process of growth cessation prior to sporulation-specific cell division. Recruits cell division protein FtsZ to the future septum sites and tethers the contractile ring structure (Z ring) to the cytoplasmic membrane during sporulation. Stimulates polymerization and filament length of FtsZ in vitro.</text>
</comment>
<dbReference type="Proteomes" id="UP000677913">
    <property type="component" value="Unassembled WGS sequence"/>
</dbReference>
<dbReference type="Gene3D" id="2.30.31.20">
    <property type="entry name" value="Sporulation-specific cell division protein SsgB"/>
    <property type="match status" value="1"/>
</dbReference>
<keyword evidence="6" id="KW-0131">Cell cycle</keyword>
<proteinExistence type="inferred from homology"/>
<keyword evidence="5" id="KW-0717">Septation</keyword>
<dbReference type="GO" id="GO:0000917">
    <property type="term" value="P:division septum assembly"/>
    <property type="evidence" value="ECO:0007669"/>
    <property type="project" value="UniProtKB-KW"/>
</dbReference>
<evidence type="ECO:0000256" key="11">
    <source>
        <dbReference type="ARBA" id="ARBA00083580"/>
    </source>
</evidence>
<sequence length="137" mass="14784">MSTSVTCELHLRLVVSSESSLPVPAGLRYDSADPYAVHATFHTGAQETVDWVFARELLSEGLRRPTGCGDVRVWPSRNRGQGIVCIALSSPEGEALLEAPARALESFLKRTNAAVPPGTEPRHYDIDAELAHLFAGS</sequence>
<keyword evidence="4" id="KW-0749">Sporulation</keyword>
<gene>
    <name evidence="12" type="ORF">KGA66_26325</name>
</gene>
<comment type="caution">
    <text evidence="12">The sequence shown here is derived from an EMBL/GenBank/DDBJ whole genome shotgun (WGS) entry which is preliminary data.</text>
</comment>
<evidence type="ECO:0000256" key="5">
    <source>
        <dbReference type="ARBA" id="ARBA00023210"/>
    </source>
</evidence>
<dbReference type="InterPro" id="IPR038658">
    <property type="entry name" value="SsgB_sf"/>
</dbReference>
<evidence type="ECO:0000313" key="13">
    <source>
        <dbReference type="Proteomes" id="UP000677913"/>
    </source>
</evidence>
<keyword evidence="3" id="KW-0132">Cell division</keyword>
<evidence type="ECO:0000256" key="6">
    <source>
        <dbReference type="ARBA" id="ARBA00023306"/>
    </source>
</evidence>
<dbReference type="Pfam" id="PF04686">
    <property type="entry name" value="SsgA"/>
    <property type="match status" value="1"/>
</dbReference>
<evidence type="ECO:0000313" key="12">
    <source>
        <dbReference type="EMBL" id="MBS2966583.1"/>
    </source>
</evidence>
<dbReference type="GO" id="GO:0043936">
    <property type="term" value="P:asexual sporulation resulting in formation of a cellular spore"/>
    <property type="evidence" value="ECO:0007669"/>
    <property type="project" value="UniProtKB-ARBA"/>
</dbReference>
<evidence type="ECO:0000256" key="2">
    <source>
        <dbReference type="ARBA" id="ARBA00009323"/>
    </source>
</evidence>
<evidence type="ECO:0000256" key="10">
    <source>
        <dbReference type="ARBA" id="ARBA00081460"/>
    </source>
</evidence>
<name>A0A8J7WQF0_9ACTN</name>
<evidence type="ECO:0000256" key="7">
    <source>
        <dbReference type="ARBA" id="ARBA00053361"/>
    </source>
</evidence>
<comment type="subcellular location">
    <subcellularLocation>
        <location evidence="1">Cell septum</location>
    </subcellularLocation>
</comment>
<dbReference type="AlphaFoldDB" id="A0A8J7WQF0"/>
<dbReference type="EMBL" id="JAGSXH010000167">
    <property type="protein sequence ID" value="MBS2966583.1"/>
    <property type="molecule type" value="Genomic_DNA"/>
</dbReference>
<comment type="similarity">
    <text evidence="2">Belongs to the SsgA family.</text>
</comment>
<evidence type="ECO:0000256" key="4">
    <source>
        <dbReference type="ARBA" id="ARBA00022969"/>
    </source>
</evidence>
<evidence type="ECO:0000256" key="3">
    <source>
        <dbReference type="ARBA" id="ARBA00022618"/>
    </source>
</evidence>
<organism evidence="12 13">
    <name type="scientific">Actinocrinis puniceicyclus</name>
    <dbReference type="NCBI Taxonomy" id="977794"/>
    <lineage>
        <taxon>Bacteria</taxon>
        <taxon>Bacillati</taxon>
        <taxon>Actinomycetota</taxon>
        <taxon>Actinomycetes</taxon>
        <taxon>Catenulisporales</taxon>
        <taxon>Actinospicaceae</taxon>
        <taxon>Actinocrinis</taxon>
    </lineage>
</organism>
<dbReference type="InterPro" id="IPR006776">
    <property type="entry name" value="SsgB"/>
</dbReference>
<comment type="subunit">
    <text evidence="8">Interacts with SsgA. Interacts with FtsZ (via N-terminus).</text>
</comment>
<accession>A0A8J7WQF0</accession>
<evidence type="ECO:0000256" key="9">
    <source>
        <dbReference type="ARBA" id="ARBA00073872"/>
    </source>
</evidence>
<dbReference type="GO" id="GO:0030428">
    <property type="term" value="C:cell septum"/>
    <property type="evidence" value="ECO:0007669"/>
    <property type="project" value="UniProtKB-SubCell"/>
</dbReference>
<evidence type="ECO:0000256" key="1">
    <source>
        <dbReference type="ARBA" id="ARBA00004431"/>
    </source>
</evidence>
<dbReference type="RefSeq" id="WP_211471801.1">
    <property type="nucleotide sequence ID" value="NZ_JAGSXH010000167.1"/>
</dbReference>
<reference evidence="12" key="1">
    <citation type="submission" date="2021-04" db="EMBL/GenBank/DDBJ databases">
        <title>Genome based classification of Actinospica acidithermotolerans sp. nov., an actinobacterium isolated from an Indonesian hot spring.</title>
        <authorList>
            <person name="Kusuma A.B."/>
            <person name="Putra K.E."/>
            <person name="Nafisah S."/>
            <person name="Loh J."/>
            <person name="Nouioui I."/>
            <person name="Goodfellow M."/>
        </authorList>
    </citation>
    <scope>NUCLEOTIDE SEQUENCE</scope>
    <source>
        <strain evidence="12">DSM 45618</strain>
    </source>
</reference>